<evidence type="ECO:0000256" key="7">
    <source>
        <dbReference type="ARBA" id="ARBA00022475"/>
    </source>
</evidence>
<dbReference type="InterPro" id="IPR001460">
    <property type="entry name" value="PCN-bd_Tpept"/>
</dbReference>
<evidence type="ECO:0000256" key="10">
    <source>
        <dbReference type="ARBA" id="ARBA00022670"/>
    </source>
</evidence>
<evidence type="ECO:0000256" key="15">
    <source>
        <dbReference type="ARBA" id="ARBA00022960"/>
    </source>
</evidence>
<evidence type="ECO:0000256" key="4">
    <source>
        <dbReference type="ARBA" id="ARBA00007739"/>
    </source>
</evidence>
<dbReference type="GO" id="GO:0071555">
    <property type="term" value="P:cell wall organization"/>
    <property type="evidence" value="ECO:0007669"/>
    <property type="project" value="UniProtKB-KW"/>
</dbReference>
<proteinExistence type="inferred from homology"/>
<keyword evidence="10" id="KW-0645">Protease</keyword>
<feature type="transmembrane region" description="Helical" evidence="27">
    <location>
        <begin position="7"/>
        <end position="30"/>
    </location>
</feature>
<dbReference type="InterPro" id="IPR036950">
    <property type="entry name" value="PBP_transglycosylase"/>
</dbReference>
<dbReference type="GO" id="GO:0008955">
    <property type="term" value="F:peptidoglycan glycosyltransferase activity"/>
    <property type="evidence" value="ECO:0007669"/>
    <property type="project" value="UniProtKB-EC"/>
</dbReference>
<feature type="domain" description="Glycosyl transferase family 51" evidence="29">
    <location>
        <begin position="56"/>
        <end position="233"/>
    </location>
</feature>
<evidence type="ECO:0000256" key="27">
    <source>
        <dbReference type="SAM" id="Phobius"/>
    </source>
</evidence>
<evidence type="ECO:0000256" key="8">
    <source>
        <dbReference type="ARBA" id="ARBA00022519"/>
    </source>
</evidence>
<dbReference type="EC" id="2.4.99.28" evidence="24"/>
<keyword evidence="13 27" id="KW-0812">Transmembrane</keyword>
<dbReference type="InterPro" id="IPR050396">
    <property type="entry name" value="Glycosyltr_51/Transpeptidase"/>
</dbReference>
<evidence type="ECO:0000256" key="19">
    <source>
        <dbReference type="ARBA" id="ARBA00023136"/>
    </source>
</evidence>
<feature type="domain" description="Penicillin-binding protein OB-like" evidence="30">
    <location>
        <begin position="323"/>
        <end position="417"/>
    </location>
</feature>
<keyword evidence="7" id="KW-1003">Cell membrane</keyword>
<evidence type="ECO:0000259" key="29">
    <source>
        <dbReference type="Pfam" id="PF00912"/>
    </source>
</evidence>
<evidence type="ECO:0000256" key="20">
    <source>
        <dbReference type="ARBA" id="ARBA00023251"/>
    </source>
</evidence>
<evidence type="ECO:0000256" key="2">
    <source>
        <dbReference type="ARBA" id="ARBA00004752"/>
    </source>
</evidence>
<keyword evidence="17" id="KW-0573">Peptidoglycan synthesis</keyword>
<evidence type="ECO:0000256" key="24">
    <source>
        <dbReference type="ARBA" id="ARBA00044770"/>
    </source>
</evidence>
<evidence type="ECO:0000256" key="14">
    <source>
        <dbReference type="ARBA" id="ARBA00022801"/>
    </source>
</evidence>
<dbReference type="Pfam" id="PF17092">
    <property type="entry name" value="PCB_OB"/>
    <property type="match status" value="1"/>
</dbReference>
<dbReference type="RefSeq" id="WP_011476804.1">
    <property type="nucleotide sequence ID" value="NZ_LAOJ01000001.1"/>
</dbReference>
<dbReference type="GO" id="GO:0005886">
    <property type="term" value="C:plasma membrane"/>
    <property type="evidence" value="ECO:0007669"/>
    <property type="project" value="UniProtKB-SubCell"/>
</dbReference>
<keyword evidence="9" id="KW-0121">Carboxypeptidase</keyword>
<dbReference type="Gene3D" id="1.10.3810.10">
    <property type="entry name" value="Biosynthetic peptidoglycan transglycosylase-like"/>
    <property type="match status" value="1"/>
</dbReference>
<dbReference type="GO" id="GO:0008658">
    <property type="term" value="F:penicillin binding"/>
    <property type="evidence" value="ECO:0007669"/>
    <property type="project" value="InterPro"/>
</dbReference>
<keyword evidence="11" id="KW-0328">Glycosyltransferase</keyword>
<evidence type="ECO:0000313" key="31">
    <source>
        <dbReference type="EMBL" id="KJV92500.1"/>
    </source>
</evidence>
<evidence type="ECO:0000256" key="9">
    <source>
        <dbReference type="ARBA" id="ARBA00022645"/>
    </source>
</evidence>
<evidence type="ECO:0000256" key="5">
    <source>
        <dbReference type="ARBA" id="ARBA00012448"/>
    </source>
</evidence>
<evidence type="ECO:0000256" key="6">
    <source>
        <dbReference type="ARBA" id="ARBA00018638"/>
    </source>
</evidence>
<dbReference type="PATRIC" id="fig|1359194.3.peg.1151"/>
<dbReference type="GO" id="GO:0006508">
    <property type="term" value="P:proteolysis"/>
    <property type="evidence" value="ECO:0007669"/>
    <property type="project" value="UniProtKB-KW"/>
</dbReference>
<accession>A0A0F3QIS6</accession>
<keyword evidence="8" id="KW-0997">Cell inner membrane</keyword>
<keyword evidence="14" id="KW-0378">Hydrolase</keyword>
<evidence type="ECO:0000256" key="18">
    <source>
        <dbReference type="ARBA" id="ARBA00022989"/>
    </source>
</evidence>
<dbReference type="GO" id="GO:0046677">
    <property type="term" value="P:response to antibiotic"/>
    <property type="evidence" value="ECO:0007669"/>
    <property type="project" value="UniProtKB-KW"/>
</dbReference>
<dbReference type="Gene3D" id="3.40.710.10">
    <property type="entry name" value="DD-peptidase/beta-lactamase superfamily"/>
    <property type="match status" value="2"/>
</dbReference>
<gene>
    <name evidence="31" type="ORF">RBEMOGI_1132</name>
</gene>
<evidence type="ECO:0000259" key="30">
    <source>
        <dbReference type="Pfam" id="PF17092"/>
    </source>
</evidence>
<dbReference type="InterPro" id="IPR012338">
    <property type="entry name" value="Beta-lactam/transpept-like"/>
</dbReference>
<dbReference type="GO" id="GO:0008360">
    <property type="term" value="P:regulation of cell shape"/>
    <property type="evidence" value="ECO:0007669"/>
    <property type="project" value="UniProtKB-KW"/>
</dbReference>
<dbReference type="GO" id="GO:0009002">
    <property type="term" value="F:serine-type D-Ala-D-Ala carboxypeptidase activity"/>
    <property type="evidence" value="ECO:0007669"/>
    <property type="project" value="UniProtKB-EC"/>
</dbReference>
<evidence type="ECO:0000313" key="32">
    <source>
        <dbReference type="Proteomes" id="UP000033689"/>
    </source>
</evidence>
<comment type="catalytic activity">
    <reaction evidence="23">
        <text>Preferential cleavage: (Ac)2-L-Lys-D-Ala-|-D-Ala. Also transpeptidation of peptidyl-alanyl moieties that are N-acyl substituents of D-alanine.</text>
        <dbReference type="EC" id="3.4.16.4"/>
    </reaction>
</comment>
<dbReference type="PANTHER" id="PTHR32282">
    <property type="entry name" value="BINDING PROTEIN TRANSPEPTIDASE, PUTATIVE-RELATED"/>
    <property type="match status" value="1"/>
</dbReference>
<dbReference type="Proteomes" id="UP000033689">
    <property type="component" value="Unassembled WGS sequence"/>
</dbReference>
<evidence type="ECO:0000256" key="26">
    <source>
        <dbReference type="ARBA" id="ARBA00060592"/>
    </source>
</evidence>
<comment type="similarity">
    <text evidence="4">In the N-terminal section; belongs to the glycosyltransferase 51 family.</text>
</comment>
<dbReference type="InterPro" id="IPR001264">
    <property type="entry name" value="Glyco_trans_51"/>
</dbReference>
<evidence type="ECO:0000259" key="28">
    <source>
        <dbReference type="Pfam" id="PF00905"/>
    </source>
</evidence>
<dbReference type="Pfam" id="PF00905">
    <property type="entry name" value="Transpeptidase"/>
    <property type="match status" value="1"/>
</dbReference>
<sequence>MYKSLFFCLKILALLFLIGCGIVAYIIYYYSRDLPDYRQLARYYPPSVTRIYSRDGKLMEEYAFERRVFIPINSIPTSLKESFIAAEDKNFYNHQGVDLFGIVRAAFLNISNFLHHRRMEGASTITQQVVKNFLLTNEVSFQRKIKEAILSYMISRVFTKDQILELYLNQTFFGRGAYGVATAAQNYFNKSVEELTIAESAFIAALPKAPSELNPEKNYARVKARRDYVIMRMLEDGYITSDAAKEAVDSPITLRKRDQDETVTADYYAEQVRDEVIKMLGSKDEFYTSGLTIITSLDAKMQKFAEESLRKGLRDFDRKRGFRKAIATISLDNWQEELKKLPTTPSLLEYKIAVVLEVTDTQAEIGFASGAKSKIPISEMKWAKSELKSAKKLLTKGDVIVVEPVKDYYALRQIPEVNGAIMVMNPNTGQVLTSVGGYDFFASKFDRVTQALRQPGSLSKTFVYLAALENGVKPNQIFNDGPIEISQGPGMPSWRPKNYEGKFLGPITMRTGLEKSRNLVTVRVATAVGLTKIVDIIKRFGINDNPQKVYSMVLGSIETTLERITNAYGIIANGGKRIKPHFVELIKDRNGKVIYRRDDRECTTCNVSDNDLDNAILEIPAENIYMVTDAASDYQITSLLTGVVDRGTAYSAKKLGKVIGGKTGTSNDSKDTWFIGFTPKIVVGSYVGYDTPRTLGRRATGSSVVLPIFIDFMSNAYKDEPPLPFKVPDSVKLQAVDRATGQITPSGSVMEAFKINNILIIEDDSEIIDNNHNNDVFDYVPTEKDQSQEIY</sequence>
<comment type="pathway">
    <text evidence="26">Glycan biosynthesis.</text>
</comment>
<evidence type="ECO:0000256" key="12">
    <source>
        <dbReference type="ARBA" id="ARBA00022679"/>
    </source>
</evidence>
<dbReference type="InterPro" id="IPR023346">
    <property type="entry name" value="Lysozyme-like_dom_sf"/>
</dbReference>
<dbReference type="AlphaFoldDB" id="A0A0F3QIS6"/>
<evidence type="ECO:0000256" key="17">
    <source>
        <dbReference type="ARBA" id="ARBA00022984"/>
    </source>
</evidence>
<evidence type="ECO:0000256" key="16">
    <source>
        <dbReference type="ARBA" id="ARBA00022968"/>
    </source>
</evidence>
<dbReference type="FunFam" id="1.10.3810.10:FF:000003">
    <property type="entry name" value="Penicillin-binding protein 1a"/>
    <property type="match status" value="1"/>
</dbReference>
<dbReference type="EC" id="3.4.16.4" evidence="5"/>
<evidence type="ECO:0000256" key="1">
    <source>
        <dbReference type="ARBA" id="ARBA00004249"/>
    </source>
</evidence>
<keyword evidence="12" id="KW-0808">Transferase</keyword>
<comment type="subcellular location">
    <subcellularLocation>
        <location evidence="1">Cell inner membrane</location>
        <topology evidence="1">Single-pass type II membrane protein</topology>
    </subcellularLocation>
</comment>
<comment type="caution">
    <text evidence="31">The sequence shown here is derived from an EMBL/GenBank/DDBJ whole genome shotgun (WGS) entry which is preliminary data.</text>
</comment>
<evidence type="ECO:0000256" key="23">
    <source>
        <dbReference type="ARBA" id="ARBA00034000"/>
    </source>
</evidence>
<reference evidence="31 32" key="1">
    <citation type="submission" date="2015-02" db="EMBL/GenBank/DDBJ databases">
        <title>Genome Sequencing of Rickettsiales.</title>
        <authorList>
            <person name="Daugherty S.C."/>
            <person name="Su Q."/>
            <person name="Abolude K."/>
            <person name="Beier-Sexton M."/>
            <person name="Carlyon J.A."/>
            <person name="Carter R."/>
            <person name="Day N.P."/>
            <person name="Dumler S.J."/>
            <person name="Dyachenko V."/>
            <person name="Godinez A."/>
            <person name="Kurtti T.J."/>
            <person name="Lichay M."/>
            <person name="Mullins K.E."/>
            <person name="Ott S."/>
            <person name="Pappas-Brown V."/>
            <person name="Paris D.H."/>
            <person name="Patel P."/>
            <person name="Richards A.L."/>
            <person name="Sadzewicz L."/>
            <person name="Sears K."/>
            <person name="Seidman D."/>
            <person name="Sengamalay N."/>
            <person name="Stenos J."/>
            <person name="Tallon L.J."/>
            <person name="Vincent G."/>
            <person name="Fraser C.M."/>
            <person name="Munderloh U."/>
            <person name="Dunning-Hotopp J.C."/>
        </authorList>
    </citation>
    <scope>NUCLEOTIDE SEQUENCE [LARGE SCALE GENOMIC DNA]</scope>
    <source>
        <strain evidence="31 32">RML Mogi</strain>
    </source>
</reference>
<dbReference type="SMR" id="A0A0F3QIS6"/>
<dbReference type="SUPFAM" id="SSF56601">
    <property type="entry name" value="beta-lactamase/transpeptidase-like"/>
    <property type="match status" value="1"/>
</dbReference>
<dbReference type="GO" id="GO:0030288">
    <property type="term" value="C:outer membrane-bounded periplasmic space"/>
    <property type="evidence" value="ECO:0007669"/>
    <property type="project" value="TreeGrafter"/>
</dbReference>
<dbReference type="PANTHER" id="PTHR32282:SF27">
    <property type="entry name" value="PENICILLIN-BINDING PROTEIN 1A"/>
    <property type="match status" value="1"/>
</dbReference>
<keyword evidence="15" id="KW-0133">Cell shape</keyword>
<dbReference type="InterPro" id="IPR031376">
    <property type="entry name" value="PCB_OB"/>
</dbReference>
<keyword evidence="18 27" id="KW-1133">Transmembrane helix</keyword>
<evidence type="ECO:0000256" key="3">
    <source>
        <dbReference type="ARBA" id="ARBA00007090"/>
    </source>
</evidence>
<keyword evidence="19 27" id="KW-0472">Membrane</keyword>
<protein>
    <recommendedName>
        <fullName evidence="6">Penicillin-binding protein 1A</fullName>
        <ecNumber evidence="24">2.4.99.28</ecNumber>
        <ecNumber evidence="5">3.4.16.4</ecNumber>
    </recommendedName>
</protein>
<dbReference type="NCBIfam" id="TIGR02074">
    <property type="entry name" value="PBP_1a_fam"/>
    <property type="match status" value="1"/>
</dbReference>
<dbReference type="EMBL" id="LAOJ01000001">
    <property type="protein sequence ID" value="KJV92500.1"/>
    <property type="molecule type" value="Genomic_DNA"/>
</dbReference>
<dbReference type="Pfam" id="PF00912">
    <property type="entry name" value="Transgly"/>
    <property type="match status" value="1"/>
</dbReference>
<evidence type="ECO:0000256" key="22">
    <source>
        <dbReference type="ARBA" id="ARBA00023316"/>
    </source>
</evidence>
<dbReference type="STRING" id="33990.A3306_01455"/>
<comment type="catalytic activity">
    <reaction evidence="25">
        <text>[GlcNAc-(1-&gt;4)-Mur2Ac(oyl-L-Ala-gamma-D-Glu-L-Lys-D-Ala-D-Ala)](n)-di-trans,octa-cis-undecaprenyl diphosphate + beta-D-GlcNAc-(1-&gt;4)-Mur2Ac(oyl-L-Ala-gamma-D-Glu-L-Lys-D-Ala-D-Ala)-di-trans,octa-cis-undecaprenyl diphosphate = [GlcNAc-(1-&gt;4)-Mur2Ac(oyl-L-Ala-gamma-D-Glu-L-Lys-D-Ala-D-Ala)](n+1)-di-trans,octa-cis-undecaprenyl diphosphate + di-trans,octa-cis-undecaprenyl diphosphate + H(+)</text>
        <dbReference type="Rhea" id="RHEA:23708"/>
        <dbReference type="Rhea" id="RHEA-COMP:9602"/>
        <dbReference type="Rhea" id="RHEA-COMP:9603"/>
        <dbReference type="ChEBI" id="CHEBI:15378"/>
        <dbReference type="ChEBI" id="CHEBI:58405"/>
        <dbReference type="ChEBI" id="CHEBI:60033"/>
        <dbReference type="ChEBI" id="CHEBI:78435"/>
        <dbReference type="EC" id="2.4.99.28"/>
    </reaction>
</comment>
<keyword evidence="16" id="KW-0735">Signal-anchor</keyword>
<feature type="domain" description="Penicillin-binding protein transpeptidase" evidence="28">
    <location>
        <begin position="419"/>
        <end position="713"/>
    </location>
</feature>
<name>A0A0F3QIS6_RICBE</name>
<keyword evidence="21" id="KW-0511">Multifunctional enzyme</keyword>
<dbReference type="SUPFAM" id="SSF53955">
    <property type="entry name" value="Lysozyme-like"/>
    <property type="match status" value="1"/>
</dbReference>
<keyword evidence="20" id="KW-0046">Antibiotic resistance</keyword>
<evidence type="ECO:0000256" key="25">
    <source>
        <dbReference type="ARBA" id="ARBA00049902"/>
    </source>
</evidence>
<evidence type="ECO:0000256" key="21">
    <source>
        <dbReference type="ARBA" id="ARBA00023268"/>
    </source>
</evidence>
<dbReference type="GO" id="GO:0009252">
    <property type="term" value="P:peptidoglycan biosynthetic process"/>
    <property type="evidence" value="ECO:0007669"/>
    <property type="project" value="UniProtKB-UniPathway"/>
</dbReference>
<comment type="pathway">
    <text evidence="2">Cell wall biogenesis; peptidoglycan biosynthesis.</text>
</comment>
<dbReference type="UniPathway" id="UPA00219"/>
<evidence type="ECO:0000256" key="13">
    <source>
        <dbReference type="ARBA" id="ARBA00022692"/>
    </source>
</evidence>
<organism evidence="31 32">
    <name type="scientific">Rickettsia bellii str. RML Mogi</name>
    <dbReference type="NCBI Taxonomy" id="1359194"/>
    <lineage>
        <taxon>Bacteria</taxon>
        <taxon>Pseudomonadati</taxon>
        <taxon>Pseudomonadota</taxon>
        <taxon>Alphaproteobacteria</taxon>
        <taxon>Rickettsiales</taxon>
        <taxon>Rickettsiaceae</taxon>
        <taxon>Rickettsieae</taxon>
        <taxon>Rickettsia</taxon>
        <taxon>belli group</taxon>
    </lineage>
</organism>
<evidence type="ECO:0000256" key="11">
    <source>
        <dbReference type="ARBA" id="ARBA00022676"/>
    </source>
</evidence>
<keyword evidence="22" id="KW-0961">Cell wall biogenesis/degradation</keyword>
<comment type="similarity">
    <text evidence="3">In the C-terminal section; belongs to the transpeptidase family.</text>
</comment>